<evidence type="ECO:0000313" key="3">
    <source>
        <dbReference type="Proteomes" id="UP000008068"/>
    </source>
</evidence>
<dbReference type="OrthoDB" id="10546084at2759"/>
<dbReference type="EMBL" id="GL379859">
    <property type="protein sequence ID" value="EGT57122.1"/>
    <property type="molecule type" value="Genomic_DNA"/>
</dbReference>
<reference evidence="3" key="1">
    <citation type="submission" date="2011-07" db="EMBL/GenBank/DDBJ databases">
        <authorList>
            <consortium name="Caenorhabditis brenneri Sequencing and Analysis Consortium"/>
            <person name="Wilson R.K."/>
        </authorList>
    </citation>
    <scope>NUCLEOTIDE SEQUENCE [LARGE SCALE GENOMIC DNA]</scope>
    <source>
        <strain evidence="3">PB2801</strain>
    </source>
</reference>
<dbReference type="STRING" id="135651.G0NBT1"/>
<dbReference type="HOGENOM" id="CLU_2252425_0_0_1"/>
<keyword evidence="3" id="KW-1185">Reference proteome</keyword>
<evidence type="ECO:0000313" key="2">
    <source>
        <dbReference type="EMBL" id="EGT57122.1"/>
    </source>
</evidence>
<gene>
    <name evidence="2" type="ORF">CAEBREN_00937</name>
</gene>
<name>G0NBT1_CAEBE</name>
<feature type="region of interest" description="Disordered" evidence="1">
    <location>
        <begin position="21"/>
        <end position="46"/>
    </location>
</feature>
<dbReference type="InParanoid" id="G0NBT1"/>
<dbReference type="AlphaFoldDB" id="G0NBT1"/>
<feature type="compositionally biased region" description="Basic residues" evidence="1">
    <location>
        <begin position="32"/>
        <end position="46"/>
    </location>
</feature>
<evidence type="ECO:0000256" key="1">
    <source>
        <dbReference type="SAM" id="MobiDB-lite"/>
    </source>
</evidence>
<accession>G0NBT1</accession>
<sequence length="104" mass="11795">MLEYPITHPTTSIHYSQILATSSSNSEEDHLNHHHHLQHQHHQKTGKYRLIQNDEEDEETFREGAESATSNTVLLMADTITPKLLKLSLDPSRSVISDPSEISP</sequence>
<dbReference type="Proteomes" id="UP000008068">
    <property type="component" value="Unassembled WGS sequence"/>
</dbReference>
<dbReference type="eggNOG" id="ENOG502TJ59">
    <property type="taxonomic scope" value="Eukaryota"/>
</dbReference>
<organism evidence="3">
    <name type="scientific">Caenorhabditis brenneri</name>
    <name type="common">Nematode worm</name>
    <dbReference type="NCBI Taxonomy" id="135651"/>
    <lineage>
        <taxon>Eukaryota</taxon>
        <taxon>Metazoa</taxon>
        <taxon>Ecdysozoa</taxon>
        <taxon>Nematoda</taxon>
        <taxon>Chromadorea</taxon>
        <taxon>Rhabditida</taxon>
        <taxon>Rhabditina</taxon>
        <taxon>Rhabditomorpha</taxon>
        <taxon>Rhabditoidea</taxon>
        <taxon>Rhabditidae</taxon>
        <taxon>Peloderinae</taxon>
        <taxon>Caenorhabditis</taxon>
    </lineage>
</organism>
<protein>
    <submittedName>
        <fullName evidence="2">Uncharacterized protein</fullName>
    </submittedName>
</protein>
<proteinExistence type="predicted"/>